<comment type="caution">
    <text evidence="2">The sequence shown here is derived from an EMBL/GenBank/DDBJ whole genome shotgun (WGS) entry which is preliminary data.</text>
</comment>
<keyword evidence="1" id="KW-0812">Transmembrane</keyword>
<feature type="transmembrane region" description="Helical" evidence="1">
    <location>
        <begin position="7"/>
        <end position="32"/>
    </location>
</feature>
<name>A0ABN0ZKV9_9BACI</name>
<organism evidence="2 3">
    <name type="scientific">Alkalibacillus silvisoli</name>
    <dbReference type="NCBI Taxonomy" id="392823"/>
    <lineage>
        <taxon>Bacteria</taxon>
        <taxon>Bacillati</taxon>
        <taxon>Bacillota</taxon>
        <taxon>Bacilli</taxon>
        <taxon>Bacillales</taxon>
        <taxon>Bacillaceae</taxon>
        <taxon>Alkalibacillus</taxon>
    </lineage>
</organism>
<keyword evidence="1" id="KW-0472">Membrane</keyword>
<evidence type="ECO:0008006" key="4">
    <source>
        <dbReference type="Google" id="ProtNLM"/>
    </source>
</evidence>
<proteinExistence type="predicted"/>
<sequence>MRTLPYIISVISFFLTLLVFYFISSAAIVFNFQTGEGFFLNFEITWVPLIVGGLISFLSYKLVNKWLSSHGVTISTK</sequence>
<feature type="transmembrane region" description="Helical" evidence="1">
    <location>
        <begin position="38"/>
        <end position="60"/>
    </location>
</feature>
<evidence type="ECO:0000313" key="2">
    <source>
        <dbReference type="EMBL" id="GAA0451372.1"/>
    </source>
</evidence>
<dbReference type="Proteomes" id="UP001500740">
    <property type="component" value="Unassembled WGS sequence"/>
</dbReference>
<reference evidence="2 3" key="1">
    <citation type="journal article" date="2019" name="Int. J. Syst. Evol. Microbiol.">
        <title>The Global Catalogue of Microorganisms (GCM) 10K type strain sequencing project: providing services to taxonomists for standard genome sequencing and annotation.</title>
        <authorList>
            <consortium name="The Broad Institute Genomics Platform"/>
            <consortium name="The Broad Institute Genome Sequencing Center for Infectious Disease"/>
            <person name="Wu L."/>
            <person name="Ma J."/>
        </authorList>
    </citation>
    <scope>NUCLEOTIDE SEQUENCE [LARGE SCALE GENOMIC DNA]</scope>
    <source>
        <strain evidence="2 3">JCM 14193</strain>
    </source>
</reference>
<dbReference type="EMBL" id="BAAACZ010000003">
    <property type="protein sequence ID" value="GAA0451372.1"/>
    <property type="molecule type" value="Genomic_DNA"/>
</dbReference>
<protein>
    <recommendedName>
        <fullName evidence="4">DUF3955 domain-containing protein</fullName>
    </recommendedName>
</protein>
<gene>
    <name evidence="2" type="ORF">GCM10008935_02380</name>
</gene>
<keyword evidence="1" id="KW-1133">Transmembrane helix</keyword>
<evidence type="ECO:0000313" key="3">
    <source>
        <dbReference type="Proteomes" id="UP001500740"/>
    </source>
</evidence>
<accession>A0ABN0ZKV9</accession>
<keyword evidence="3" id="KW-1185">Reference proteome</keyword>
<evidence type="ECO:0000256" key="1">
    <source>
        <dbReference type="SAM" id="Phobius"/>
    </source>
</evidence>